<dbReference type="GO" id="GO:0003723">
    <property type="term" value="F:RNA binding"/>
    <property type="evidence" value="ECO:0007669"/>
    <property type="project" value="InterPro"/>
</dbReference>
<dbReference type="HOGENOM" id="CLU_1191796_0_0_1"/>
<dbReference type="KEGG" id="ehx:EMIHUDRAFT_228990"/>
<dbReference type="Pfam" id="PF22675">
    <property type="entry name" value="KH-I_KHDC4-BBP"/>
    <property type="match status" value="1"/>
</dbReference>
<dbReference type="Proteomes" id="UP000013827">
    <property type="component" value="Unassembled WGS sequence"/>
</dbReference>
<reference evidence="4" key="1">
    <citation type="journal article" date="2013" name="Nature">
        <title>Pan genome of the phytoplankton Emiliania underpins its global distribution.</title>
        <authorList>
            <person name="Read B.A."/>
            <person name="Kegel J."/>
            <person name="Klute M.J."/>
            <person name="Kuo A."/>
            <person name="Lefebvre S.C."/>
            <person name="Maumus F."/>
            <person name="Mayer C."/>
            <person name="Miller J."/>
            <person name="Monier A."/>
            <person name="Salamov A."/>
            <person name="Young J."/>
            <person name="Aguilar M."/>
            <person name="Claverie J.M."/>
            <person name="Frickenhaus S."/>
            <person name="Gonzalez K."/>
            <person name="Herman E.K."/>
            <person name="Lin Y.C."/>
            <person name="Napier J."/>
            <person name="Ogata H."/>
            <person name="Sarno A.F."/>
            <person name="Shmutz J."/>
            <person name="Schroeder D."/>
            <person name="de Vargas C."/>
            <person name="Verret F."/>
            <person name="von Dassow P."/>
            <person name="Valentin K."/>
            <person name="Van de Peer Y."/>
            <person name="Wheeler G."/>
            <person name="Dacks J.B."/>
            <person name="Delwiche C.F."/>
            <person name="Dyhrman S.T."/>
            <person name="Glockner G."/>
            <person name="John U."/>
            <person name="Richards T."/>
            <person name="Worden A.Z."/>
            <person name="Zhang X."/>
            <person name="Grigoriev I.V."/>
            <person name="Allen A.E."/>
            <person name="Bidle K."/>
            <person name="Borodovsky M."/>
            <person name="Bowler C."/>
            <person name="Brownlee C."/>
            <person name="Cock J.M."/>
            <person name="Elias M."/>
            <person name="Gladyshev V.N."/>
            <person name="Groth M."/>
            <person name="Guda C."/>
            <person name="Hadaegh A."/>
            <person name="Iglesias-Rodriguez M.D."/>
            <person name="Jenkins J."/>
            <person name="Jones B.M."/>
            <person name="Lawson T."/>
            <person name="Leese F."/>
            <person name="Lindquist E."/>
            <person name="Lobanov A."/>
            <person name="Lomsadze A."/>
            <person name="Malik S.B."/>
            <person name="Marsh M.E."/>
            <person name="Mackinder L."/>
            <person name="Mock T."/>
            <person name="Mueller-Roeber B."/>
            <person name="Pagarete A."/>
            <person name="Parker M."/>
            <person name="Probert I."/>
            <person name="Quesneville H."/>
            <person name="Raines C."/>
            <person name="Rensing S.A."/>
            <person name="Riano-Pachon D.M."/>
            <person name="Richier S."/>
            <person name="Rokitta S."/>
            <person name="Shiraiwa Y."/>
            <person name="Soanes D.M."/>
            <person name="van der Giezen M."/>
            <person name="Wahlund T.M."/>
            <person name="Williams B."/>
            <person name="Wilson W."/>
            <person name="Wolfe G."/>
            <person name="Wurch L.L."/>
        </authorList>
    </citation>
    <scope>NUCLEOTIDE SEQUENCE</scope>
</reference>
<reference evidence="3" key="2">
    <citation type="submission" date="2024-10" db="UniProtKB">
        <authorList>
            <consortium name="EnsemblProtists"/>
        </authorList>
    </citation>
    <scope>IDENTIFICATION</scope>
</reference>
<keyword evidence="4" id="KW-1185">Reference proteome</keyword>
<evidence type="ECO:0000313" key="4">
    <source>
        <dbReference type="Proteomes" id="UP000013827"/>
    </source>
</evidence>
<dbReference type="EnsemblProtists" id="EOD33914">
    <property type="protein sequence ID" value="EOD33914"/>
    <property type="gene ID" value="EMIHUDRAFT_228990"/>
</dbReference>
<feature type="compositionally biased region" description="Low complexity" evidence="1">
    <location>
        <begin position="217"/>
        <end position="233"/>
    </location>
</feature>
<sequence length="233" mass="24524">MRLLLPRPPSERVDAITAMLETASEEEKPALLLARAEFVKQMVSIRLGGSGTRGITQKLLEAEAGCRIAVRGKGSSRTKMLFGGDDEEQQPRRGILSSEEEPCHVVIRGPTGAAVALAAARFAPPRRGGAEGWSSVAKTKALLDILLDFKLLTGGARAAPPAVGLGPLGGERLLMAELGELGAGTEPPPAEPPPPWAELGRQQELERQAPGRTRHQGLTGTPPCTGTLGSRPQ</sequence>
<feature type="domain" description="KHDC4/BBP-like KH-domain type I" evidence="2">
    <location>
        <begin position="51"/>
        <end position="119"/>
    </location>
</feature>
<protein>
    <recommendedName>
        <fullName evidence="2">KHDC4/BBP-like KH-domain type I domain-containing protein</fullName>
    </recommendedName>
</protein>
<dbReference type="Gene3D" id="3.30.1370.10">
    <property type="entry name" value="K Homology domain, type 1"/>
    <property type="match status" value="1"/>
</dbReference>
<evidence type="ECO:0000256" key="1">
    <source>
        <dbReference type="SAM" id="MobiDB-lite"/>
    </source>
</evidence>
<evidence type="ECO:0000259" key="2">
    <source>
        <dbReference type="Pfam" id="PF22675"/>
    </source>
</evidence>
<feature type="region of interest" description="Disordered" evidence="1">
    <location>
        <begin position="181"/>
        <end position="233"/>
    </location>
</feature>
<name>A0A0D3KDS9_EMIH1</name>
<dbReference type="PaxDb" id="2903-EOD33914"/>
<evidence type="ECO:0000313" key="3">
    <source>
        <dbReference type="EnsemblProtists" id="EOD33914"/>
    </source>
</evidence>
<proteinExistence type="predicted"/>
<dbReference type="RefSeq" id="XP_005786343.1">
    <property type="nucleotide sequence ID" value="XM_005786286.1"/>
</dbReference>
<dbReference type="InterPro" id="IPR036612">
    <property type="entry name" value="KH_dom_type_1_sf"/>
</dbReference>
<feature type="compositionally biased region" description="Pro residues" evidence="1">
    <location>
        <begin position="186"/>
        <end position="196"/>
    </location>
</feature>
<dbReference type="GeneID" id="17279184"/>
<dbReference type="AlphaFoldDB" id="A0A0D3KDS9"/>
<accession>A0A0D3KDS9</accession>
<dbReference type="InterPro" id="IPR055256">
    <property type="entry name" value="KH_1_KHDC4/BBP-like"/>
</dbReference>
<dbReference type="SUPFAM" id="SSF54791">
    <property type="entry name" value="Eukaryotic type KH-domain (KH-domain type I)"/>
    <property type="match status" value="1"/>
</dbReference>
<organism evidence="3 4">
    <name type="scientific">Emiliania huxleyi (strain CCMP1516)</name>
    <dbReference type="NCBI Taxonomy" id="280463"/>
    <lineage>
        <taxon>Eukaryota</taxon>
        <taxon>Haptista</taxon>
        <taxon>Haptophyta</taxon>
        <taxon>Prymnesiophyceae</taxon>
        <taxon>Isochrysidales</taxon>
        <taxon>Noelaerhabdaceae</taxon>
        <taxon>Emiliania</taxon>
    </lineage>
</organism>